<reference evidence="1 2" key="1">
    <citation type="submission" date="2019-03" db="EMBL/GenBank/DDBJ databases">
        <title>Single cell metagenomics reveals metabolic interactions within the superorganism composed of flagellate Streblomastix strix and complex community of Bacteroidetes bacteria on its surface.</title>
        <authorList>
            <person name="Treitli S.C."/>
            <person name="Kolisko M."/>
            <person name="Husnik F."/>
            <person name="Keeling P."/>
            <person name="Hampl V."/>
        </authorList>
    </citation>
    <scope>NUCLEOTIDE SEQUENCE [LARGE SCALE GENOMIC DNA]</scope>
    <source>
        <strain evidence="1">ST1C</strain>
    </source>
</reference>
<dbReference type="EMBL" id="SNRW01023369">
    <property type="protein sequence ID" value="KAA6363066.1"/>
    <property type="molecule type" value="Genomic_DNA"/>
</dbReference>
<dbReference type="AlphaFoldDB" id="A0A5J4TX53"/>
<evidence type="ECO:0000313" key="1">
    <source>
        <dbReference type="EMBL" id="KAA6363066.1"/>
    </source>
</evidence>
<dbReference type="Proteomes" id="UP000324800">
    <property type="component" value="Unassembled WGS sequence"/>
</dbReference>
<sequence length="123" mass="14268">MQENKHVSLLESIIAGKRHCGTFIDNPFSDIDKETIRDTQFFYMIPQDIAFSGVLDLNQLNPVFNSFPILTRNKASFYLLLWVQDFFLDLKIVLAKQSRYYIILSSGVCNDSTRETRHCLSIK</sequence>
<evidence type="ECO:0000313" key="2">
    <source>
        <dbReference type="Proteomes" id="UP000324800"/>
    </source>
</evidence>
<name>A0A5J4TX53_9EUKA</name>
<proteinExistence type="predicted"/>
<organism evidence="1 2">
    <name type="scientific">Streblomastix strix</name>
    <dbReference type="NCBI Taxonomy" id="222440"/>
    <lineage>
        <taxon>Eukaryota</taxon>
        <taxon>Metamonada</taxon>
        <taxon>Preaxostyla</taxon>
        <taxon>Oxymonadida</taxon>
        <taxon>Streblomastigidae</taxon>
        <taxon>Streblomastix</taxon>
    </lineage>
</organism>
<accession>A0A5J4TX53</accession>
<comment type="caution">
    <text evidence="1">The sequence shown here is derived from an EMBL/GenBank/DDBJ whole genome shotgun (WGS) entry which is preliminary data.</text>
</comment>
<protein>
    <submittedName>
        <fullName evidence="1">Uncharacterized protein</fullName>
    </submittedName>
</protein>
<gene>
    <name evidence="1" type="ORF">EZS28_041406</name>
</gene>